<feature type="transmembrane region" description="Helical" evidence="8">
    <location>
        <begin position="7"/>
        <end position="28"/>
    </location>
</feature>
<reference evidence="10" key="2">
    <citation type="submission" date="2025-08" db="UniProtKB">
        <authorList>
            <consortium name="Ensembl"/>
        </authorList>
    </citation>
    <scope>IDENTIFICATION</scope>
</reference>
<evidence type="ECO:0000256" key="7">
    <source>
        <dbReference type="ARBA" id="ARBA00023136"/>
    </source>
</evidence>
<keyword evidence="6" id="KW-0963">Cytoplasm</keyword>
<dbReference type="GO" id="GO:0005829">
    <property type="term" value="C:cytosol"/>
    <property type="evidence" value="ECO:0007669"/>
    <property type="project" value="UniProtKB-SubCell"/>
</dbReference>
<evidence type="ECO:0000256" key="5">
    <source>
        <dbReference type="ARBA" id="ARBA00022475"/>
    </source>
</evidence>
<dbReference type="Gene3D" id="1.10.167.10">
    <property type="entry name" value="Regulator of G-protein Signalling 4, domain 2"/>
    <property type="match status" value="1"/>
</dbReference>
<proteinExistence type="predicted"/>
<evidence type="ECO:0000256" key="6">
    <source>
        <dbReference type="ARBA" id="ARBA00022490"/>
    </source>
</evidence>
<accession>A0A8C4XAW2</accession>
<dbReference type="InterPro" id="IPR036305">
    <property type="entry name" value="RGS_sf"/>
</dbReference>
<keyword evidence="11" id="KW-1185">Reference proteome</keyword>
<reference evidence="10" key="1">
    <citation type="submission" date="2021-06" db="EMBL/GenBank/DDBJ databases">
        <authorList>
            <consortium name="Wellcome Sanger Institute Data Sharing"/>
        </authorList>
    </citation>
    <scope>NUCLEOTIDE SEQUENCE [LARGE SCALE GENOMIC DNA]</scope>
</reference>
<dbReference type="Ensembl" id="ENSECRT00000017820.1">
    <property type="protein sequence ID" value="ENSECRP00000017478.1"/>
    <property type="gene ID" value="ENSECRG00000011666.1"/>
</dbReference>
<dbReference type="SMART" id="SM00315">
    <property type="entry name" value="RGS"/>
    <property type="match status" value="1"/>
</dbReference>
<dbReference type="GO" id="GO:0005096">
    <property type="term" value="F:GTPase activator activity"/>
    <property type="evidence" value="ECO:0007669"/>
    <property type="project" value="UniProtKB-KW"/>
</dbReference>
<dbReference type="PANTHER" id="PTHR10845">
    <property type="entry name" value="REGULATOR OF G PROTEIN SIGNALING"/>
    <property type="match status" value="1"/>
</dbReference>
<dbReference type="PANTHER" id="PTHR10845:SF34">
    <property type="entry name" value="REGULATOR OF G-PROTEIN SIGNALING 1"/>
    <property type="match status" value="1"/>
</dbReference>
<dbReference type="Proteomes" id="UP000694620">
    <property type="component" value="Chromosome 10"/>
</dbReference>
<keyword evidence="8" id="KW-0812">Transmembrane</keyword>
<name>A0A8C4XAW2_ERPCA</name>
<dbReference type="PROSITE" id="PS50132">
    <property type="entry name" value="RGS"/>
    <property type="match status" value="1"/>
</dbReference>
<dbReference type="SUPFAM" id="SSF48097">
    <property type="entry name" value="Regulator of G-protein signaling, RGS"/>
    <property type="match status" value="1"/>
</dbReference>
<feature type="domain" description="RGS" evidence="9">
    <location>
        <begin position="32"/>
        <end position="144"/>
    </location>
</feature>
<dbReference type="AlphaFoldDB" id="A0A8C4XAW2"/>
<keyword evidence="4" id="KW-0343">GTPase activation</keyword>
<evidence type="ECO:0000256" key="4">
    <source>
        <dbReference type="ARBA" id="ARBA00022468"/>
    </source>
</evidence>
<keyword evidence="8" id="KW-1133">Transmembrane helix</keyword>
<evidence type="ECO:0000259" key="9">
    <source>
        <dbReference type="PROSITE" id="PS50132"/>
    </source>
</evidence>
<evidence type="ECO:0000256" key="2">
    <source>
        <dbReference type="ARBA" id="ARBA00004514"/>
    </source>
</evidence>
<dbReference type="GO" id="GO:0005886">
    <property type="term" value="C:plasma membrane"/>
    <property type="evidence" value="ECO:0007669"/>
    <property type="project" value="UniProtKB-SubCell"/>
</dbReference>
<evidence type="ECO:0000313" key="11">
    <source>
        <dbReference type="Proteomes" id="UP000694620"/>
    </source>
</evidence>
<evidence type="ECO:0000256" key="3">
    <source>
        <dbReference type="ARBA" id="ARBA00020118"/>
    </source>
</evidence>
<comment type="subcellular location">
    <subcellularLocation>
        <location evidence="1">Cell membrane</location>
        <topology evidence="1">Peripheral membrane protein</topology>
        <orientation evidence="1">Cytoplasmic side</orientation>
    </subcellularLocation>
    <subcellularLocation>
        <location evidence="2">Cytoplasm</location>
        <location evidence="2">Cytosol</location>
    </subcellularLocation>
</comment>
<keyword evidence="5" id="KW-1003">Cell membrane</keyword>
<evidence type="ECO:0000256" key="1">
    <source>
        <dbReference type="ARBA" id="ARBA00004413"/>
    </source>
</evidence>
<protein>
    <recommendedName>
        <fullName evidence="3">Regulator of G-protein signaling 1</fullName>
    </recommendedName>
</protein>
<reference evidence="10" key="3">
    <citation type="submission" date="2025-09" db="UniProtKB">
        <authorList>
            <consortium name="Ensembl"/>
        </authorList>
    </citation>
    <scope>IDENTIFICATION</scope>
</reference>
<dbReference type="InterPro" id="IPR044926">
    <property type="entry name" value="RGS_subdomain_2"/>
</dbReference>
<dbReference type="FunFam" id="1.10.167.10:FF:000001">
    <property type="entry name" value="Putative regulator of g-protein signaling 12"/>
    <property type="match status" value="1"/>
</dbReference>
<dbReference type="InterPro" id="IPR016137">
    <property type="entry name" value="RGS"/>
</dbReference>
<dbReference type="Pfam" id="PF00615">
    <property type="entry name" value="RGS"/>
    <property type="match status" value="1"/>
</dbReference>
<dbReference type="GeneTree" id="ENSGT00940000157316"/>
<evidence type="ECO:0000313" key="10">
    <source>
        <dbReference type="Ensembl" id="ENSECRP00000017478.1"/>
    </source>
</evidence>
<dbReference type="PRINTS" id="PR01301">
    <property type="entry name" value="RGSPROTEIN"/>
</dbReference>
<keyword evidence="7 8" id="KW-0472">Membrane</keyword>
<evidence type="ECO:0000256" key="8">
    <source>
        <dbReference type="SAM" id="Phobius"/>
    </source>
</evidence>
<sequence length="154" mass="18034">MIKDKQCFILTAYGVLCLWLIEEVVWMYTNLIFFDTAGQAAFREFLKSEFSEENILFWLACEEYKKVKSTSKMNAMANKIYSEFVKVQAPREINIDCGTRDSITKNISSPNINSFDNAQKIIYSLMAKDCYPRFLRSDLYKALLKKSQSRNKER</sequence>
<organism evidence="10 11">
    <name type="scientific">Erpetoichthys calabaricus</name>
    <name type="common">Rope fish</name>
    <name type="synonym">Calamoichthys calabaricus</name>
    <dbReference type="NCBI Taxonomy" id="27687"/>
    <lineage>
        <taxon>Eukaryota</taxon>
        <taxon>Metazoa</taxon>
        <taxon>Chordata</taxon>
        <taxon>Craniata</taxon>
        <taxon>Vertebrata</taxon>
        <taxon>Euteleostomi</taxon>
        <taxon>Actinopterygii</taxon>
        <taxon>Polypteriformes</taxon>
        <taxon>Polypteridae</taxon>
        <taxon>Erpetoichthys</taxon>
    </lineage>
</organism>